<dbReference type="Proteomes" id="UP000515158">
    <property type="component" value="Unplaced"/>
</dbReference>
<dbReference type="RefSeq" id="XP_034242688.1">
    <property type="nucleotide sequence ID" value="XM_034386797.1"/>
</dbReference>
<sequence length="119" mass="12810">MAVPNPLSNEHLGPGNEAPAANPSFQRSSSRNRISDEQIHSSACGSAIEINYDEESRPAVNPFNLEWAFGSRPGGQVLNLSHDGQGLVAYCNAHAVVLYDYKAHAQRLLLGHVSTVLSD</sequence>
<feature type="region of interest" description="Disordered" evidence="1">
    <location>
        <begin position="1"/>
        <end position="37"/>
    </location>
</feature>
<evidence type="ECO:0000256" key="1">
    <source>
        <dbReference type="SAM" id="MobiDB-lite"/>
    </source>
</evidence>
<proteinExistence type="predicted"/>
<accession>A0A6P8YRN6</accession>
<evidence type="ECO:0000313" key="3">
    <source>
        <dbReference type="RefSeq" id="XP_034242688.1"/>
    </source>
</evidence>
<feature type="compositionally biased region" description="Polar residues" evidence="1">
    <location>
        <begin position="23"/>
        <end position="32"/>
    </location>
</feature>
<name>A0A6P8YRN6_THRPL</name>
<keyword evidence="2" id="KW-1185">Reference proteome</keyword>
<dbReference type="InParanoid" id="A0A6P8YRN6"/>
<dbReference type="KEGG" id="tpal:117646097"/>
<reference evidence="3" key="1">
    <citation type="submission" date="2025-08" db="UniProtKB">
        <authorList>
            <consortium name="RefSeq"/>
        </authorList>
    </citation>
    <scope>IDENTIFICATION</scope>
    <source>
        <tissue evidence="3">Total insect</tissue>
    </source>
</reference>
<protein>
    <submittedName>
        <fullName evidence="3">Uncharacterized protein LOC117646097</fullName>
    </submittedName>
</protein>
<organism evidence="3">
    <name type="scientific">Thrips palmi</name>
    <name type="common">Melon thrips</name>
    <dbReference type="NCBI Taxonomy" id="161013"/>
    <lineage>
        <taxon>Eukaryota</taxon>
        <taxon>Metazoa</taxon>
        <taxon>Ecdysozoa</taxon>
        <taxon>Arthropoda</taxon>
        <taxon>Hexapoda</taxon>
        <taxon>Insecta</taxon>
        <taxon>Pterygota</taxon>
        <taxon>Neoptera</taxon>
        <taxon>Paraneoptera</taxon>
        <taxon>Thysanoptera</taxon>
        <taxon>Terebrantia</taxon>
        <taxon>Thripoidea</taxon>
        <taxon>Thripidae</taxon>
        <taxon>Thrips</taxon>
    </lineage>
</organism>
<dbReference type="OrthoDB" id="10391967at2759"/>
<gene>
    <name evidence="3" type="primary">LOC117646097</name>
</gene>
<evidence type="ECO:0000313" key="2">
    <source>
        <dbReference type="Proteomes" id="UP000515158"/>
    </source>
</evidence>
<dbReference type="AlphaFoldDB" id="A0A6P8YRN6"/>
<dbReference type="GeneID" id="117646097"/>